<dbReference type="EC" id="2.10.1.1" evidence="11"/>
<dbReference type="GO" id="GO:0005829">
    <property type="term" value="C:cytosol"/>
    <property type="evidence" value="ECO:0007669"/>
    <property type="project" value="TreeGrafter"/>
</dbReference>
<evidence type="ECO:0000256" key="6">
    <source>
        <dbReference type="ARBA" id="ARBA00022679"/>
    </source>
</evidence>
<evidence type="ECO:0000256" key="5">
    <source>
        <dbReference type="ARBA" id="ARBA00022505"/>
    </source>
</evidence>
<protein>
    <recommendedName>
        <fullName evidence="11">Molybdopterin molybdenumtransferase</fullName>
        <ecNumber evidence="11">2.10.1.1</ecNumber>
    </recommendedName>
</protein>
<dbReference type="Gene3D" id="2.40.340.10">
    <property type="entry name" value="MoeA, C-terminal, domain IV"/>
    <property type="match status" value="1"/>
</dbReference>
<comment type="catalytic activity">
    <reaction evidence="10">
        <text>adenylyl-molybdopterin + molybdate = Mo-molybdopterin + AMP + H(+)</text>
        <dbReference type="Rhea" id="RHEA:35047"/>
        <dbReference type="ChEBI" id="CHEBI:15378"/>
        <dbReference type="ChEBI" id="CHEBI:36264"/>
        <dbReference type="ChEBI" id="CHEBI:62727"/>
        <dbReference type="ChEBI" id="CHEBI:71302"/>
        <dbReference type="ChEBI" id="CHEBI:456215"/>
        <dbReference type="EC" id="2.10.1.1"/>
    </reaction>
</comment>
<organism evidence="13 14">
    <name type="scientific">Maricaulis maris</name>
    <dbReference type="NCBI Taxonomy" id="74318"/>
    <lineage>
        <taxon>Bacteria</taxon>
        <taxon>Pseudomonadati</taxon>
        <taxon>Pseudomonadota</taxon>
        <taxon>Alphaproteobacteria</taxon>
        <taxon>Maricaulales</taxon>
        <taxon>Maricaulaceae</taxon>
        <taxon>Maricaulis</taxon>
    </lineage>
</organism>
<dbReference type="SUPFAM" id="SSF53218">
    <property type="entry name" value="Molybdenum cofactor biosynthesis proteins"/>
    <property type="match status" value="1"/>
</dbReference>
<evidence type="ECO:0000313" key="14">
    <source>
        <dbReference type="Proteomes" id="UP000273675"/>
    </source>
</evidence>
<dbReference type="InterPro" id="IPR036688">
    <property type="entry name" value="MoeA_C_domain_IV_sf"/>
</dbReference>
<keyword evidence="9 11" id="KW-0501">Molybdenum cofactor biosynthesis</keyword>
<dbReference type="GO" id="GO:0061599">
    <property type="term" value="F:molybdopterin molybdotransferase activity"/>
    <property type="evidence" value="ECO:0007669"/>
    <property type="project" value="UniProtKB-UniRule"/>
</dbReference>
<evidence type="ECO:0000256" key="1">
    <source>
        <dbReference type="ARBA" id="ARBA00001946"/>
    </source>
</evidence>
<dbReference type="CDD" id="cd00887">
    <property type="entry name" value="MoeA"/>
    <property type="match status" value="1"/>
</dbReference>
<dbReference type="SMART" id="SM00852">
    <property type="entry name" value="MoCF_biosynth"/>
    <property type="match status" value="1"/>
</dbReference>
<keyword evidence="8 11" id="KW-0460">Magnesium</keyword>
<dbReference type="FunFam" id="3.40.980.10:FF:000004">
    <property type="entry name" value="Molybdopterin molybdenumtransferase"/>
    <property type="match status" value="1"/>
</dbReference>
<evidence type="ECO:0000256" key="2">
    <source>
        <dbReference type="ARBA" id="ARBA00002901"/>
    </source>
</evidence>
<dbReference type="Proteomes" id="UP000273675">
    <property type="component" value="Unassembled WGS sequence"/>
</dbReference>
<dbReference type="InterPro" id="IPR005110">
    <property type="entry name" value="MoeA_linker/N"/>
</dbReference>
<dbReference type="InterPro" id="IPR036425">
    <property type="entry name" value="MoaB/Mog-like_dom_sf"/>
</dbReference>
<dbReference type="InterPro" id="IPR038987">
    <property type="entry name" value="MoeA-like"/>
</dbReference>
<dbReference type="PANTHER" id="PTHR10192">
    <property type="entry name" value="MOLYBDOPTERIN BIOSYNTHESIS PROTEIN"/>
    <property type="match status" value="1"/>
</dbReference>
<accession>A0A495D3I6</accession>
<comment type="pathway">
    <text evidence="3 11">Cofactor biosynthesis; molybdopterin biosynthesis.</text>
</comment>
<evidence type="ECO:0000256" key="4">
    <source>
        <dbReference type="ARBA" id="ARBA00010763"/>
    </source>
</evidence>
<dbReference type="GO" id="GO:0006777">
    <property type="term" value="P:Mo-molybdopterin cofactor biosynthetic process"/>
    <property type="evidence" value="ECO:0007669"/>
    <property type="project" value="UniProtKB-UniRule"/>
</dbReference>
<dbReference type="InterPro" id="IPR036135">
    <property type="entry name" value="MoeA_linker/N_sf"/>
</dbReference>
<comment type="similarity">
    <text evidence="4 11">Belongs to the MoeA family.</text>
</comment>
<keyword evidence="6 11" id="KW-0808">Transferase</keyword>
<dbReference type="InterPro" id="IPR001453">
    <property type="entry name" value="MoaB/Mog_dom"/>
</dbReference>
<dbReference type="Gene3D" id="2.170.190.11">
    <property type="entry name" value="Molybdopterin biosynthesis moea protein, domain 3"/>
    <property type="match status" value="1"/>
</dbReference>
<evidence type="ECO:0000256" key="3">
    <source>
        <dbReference type="ARBA" id="ARBA00005046"/>
    </source>
</evidence>
<comment type="function">
    <text evidence="2 11">Catalyzes the insertion of molybdate into adenylated molybdopterin with the concomitant release of AMP.</text>
</comment>
<dbReference type="AlphaFoldDB" id="A0A495D3I6"/>
<sequence>MIPLSDAIARVRAGLTPIEVETVGLGEAAGRVLAEAVTAGLTQPPFHASAMDGYAVRSGDLGDNPVTLPLDGESAAGHALDRPIRPGSAVRISTGAALPDGADQVVIQENTTRTGDQITLQDPPQPWRHVRASGEDFTTGQTLLEAGLRLTAPRLALAAAGGAASLRVRRQPRIGVLASGDELVAAGAPPGPGQIINSNGPALMALLNAWGAIAIDLGIARDTPSAVRTALEQARDLDLLVTIGGASVGDHDHLRRVFAEMGGTLAFDKIALKPGKPTWFGQLPGLPVLGLPGNPVSALVVAELVVRPAVERLLDETPRSRLRPVRLMVDLPGNGPRETWIRGRFDAETGRVRPSGSQDSGLISALARAELLIPRAVDAPPTRAGQMINVLLLD</sequence>
<keyword evidence="5 11" id="KW-0500">Molybdenum</keyword>
<evidence type="ECO:0000259" key="12">
    <source>
        <dbReference type="SMART" id="SM00852"/>
    </source>
</evidence>
<dbReference type="Pfam" id="PF03453">
    <property type="entry name" value="MoeA_N"/>
    <property type="match status" value="1"/>
</dbReference>
<reference evidence="13 14" key="1">
    <citation type="submission" date="2018-10" db="EMBL/GenBank/DDBJ databases">
        <title>Genomic Encyclopedia of Type Strains, Phase IV (KMG-IV): sequencing the most valuable type-strain genomes for metagenomic binning, comparative biology and taxonomic classification.</title>
        <authorList>
            <person name="Goeker M."/>
        </authorList>
    </citation>
    <scope>NUCLEOTIDE SEQUENCE [LARGE SCALE GENOMIC DNA]</scope>
    <source>
        <strain evidence="13 14">DSM 4734</strain>
    </source>
</reference>
<comment type="cofactor">
    <cofactor evidence="1 11">
        <name>Mg(2+)</name>
        <dbReference type="ChEBI" id="CHEBI:18420"/>
    </cofactor>
</comment>
<comment type="caution">
    <text evidence="13">The sequence shown here is derived from an EMBL/GenBank/DDBJ whole genome shotgun (WGS) entry which is preliminary data.</text>
</comment>
<evidence type="ECO:0000256" key="8">
    <source>
        <dbReference type="ARBA" id="ARBA00022842"/>
    </source>
</evidence>
<dbReference type="Gene3D" id="3.90.105.10">
    <property type="entry name" value="Molybdopterin biosynthesis moea protein, domain 2"/>
    <property type="match status" value="1"/>
</dbReference>
<evidence type="ECO:0000256" key="7">
    <source>
        <dbReference type="ARBA" id="ARBA00022723"/>
    </source>
</evidence>
<dbReference type="RefSeq" id="WP_233350723.1">
    <property type="nucleotide sequence ID" value="NZ_RBIM01000004.1"/>
</dbReference>
<dbReference type="GO" id="GO:0046872">
    <property type="term" value="F:metal ion binding"/>
    <property type="evidence" value="ECO:0007669"/>
    <property type="project" value="UniProtKB-UniRule"/>
</dbReference>
<dbReference type="NCBIfam" id="NF045515">
    <property type="entry name" value="Glp_gephyrin"/>
    <property type="match status" value="1"/>
</dbReference>
<dbReference type="SUPFAM" id="SSF63867">
    <property type="entry name" value="MoeA C-terminal domain-like"/>
    <property type="match status" value="1"/>
</dbReference>
<evidence type="ECO:0000256" key="9">
    <source>
        <dbReference type="ARBA" id="ARBA00023150"/>
    </source>
</evidence>
<dbReference type="PANTHER" id="PTHR10192:SF5">
    <property type="entry name" value="GEPHYRIN"/>
    <property type="match status" value="1"/>
</dbReference>
<gene>
    <name evidence="13" type="ORF">C7435_1782</name>
</gene>
<dbReference type="UniPathway" id="UPA00344"/>
<dbReference type="EMBL" id="RBIM01000004">
    <property type="protein sequence ID" value="RKQ96452.1"/>
    <property type="molecule type" value="Genomic_DNA"/>
</dbReference>
<keyword evidence="7 11" id="KW-0479">Metal-binding</keyword>
<name>A0A495D3I6_9PROT</name>
<dbReference type="SUPFAM" id="SSF63882">
    <property type="entry name" value="MoeA N-terminal region -like"/>
    <property type="match status" value="1"/>
</dbReference>
<evidence type="ECO:0000313" key="13">
    <source>
        <dbReference type="EMBL" id="RKQ96452.1"/>
    </source>
</evidence>
<feature type="domain" description="MoaB/Mog" evidence="12">
    <location>
        <begin position="175"/>
        <end position="312"/>
    </location>
</feature>
<evidence type="ECO:0000256" key="11">
    <source>
        <dbReference type="RuleBase" id="RU365090"/>
    </source>
</evidence>
<dbReference type="Pfam" id="PF03454">
    <property type="entry name" value="MoeA_C"/>
    <property type="match status" value="1"/>
</dbReference>
<proteinExistence type="inferred from homology"/>
<dbReference type="Pfam" id="PF00994">
    <property type="entry name" value="MoCF_biosynth"/>
    <property type="match status" value="1"/>
</dbReference>
<dbReference type="InterPro" id="IPR005111">
    <property type="entry name" value="MoeA_C_domain_IV"/>
</dbReference>
<dbReference type="Gene3D" id="3.40.980.10">
    <property type="entry name" value="MoaB/Mog-like domain"/>
    <property type="match status" value="1"/>
</dbReference>
<evidence type="ECO:0000256" key="10">
    <source>
        <dbReference type="ARBA" id="ARBA00047317"/>
    </source>
</evidence>